<feature type="transmembrane region" description="Helical" evidence="12">
    <location>
        <begin position="956"/>
        <end position="976"/>
    </location>
</feature>
<dbReference type="CDD" id="cd18579">
    <property type="entry name" value="ABC_6TM_ABCC_D1"/>
    <property type="match status" value="1"/>
</dbReference>
<feature type="region of interest" description="Disordered" evidence="11">
    <location>
        <begin position="848"/>
        <end position="876"/>
    </location>
</feature>
<feature type="compositionally biased region" description="Low complexity" evidence="11">
    <location>
        <begin position="861"/>
        <end position="876"/>
    </location>
</feature>
<feature type="transmembrane region" description="Helical" evidence="12">
    <location>
        <begin position="96"/>
        <end position="115"/>
    </location>
</feature>
<evidence type="ECO:0000313" key="15">
    <source>
        <dbReference type="EMBL" id="VIO64831.1"/>
    </source>
</evidence>
<dbReference type="GO" id="GO:0005524">
    <property type="term" value="F:ATP binding"/>
    <property type="evidence" value="ECO:0007669"/>
    <property type="project" value="UniProtKB-KW"/>
</dbReference>
<dbReference type="InterPro" id="IPR003439">
    <property type="entry name" value="ABC_transporter-like_ATP-bd"/>
</dbReference>
<evidence type="ECO:0000256" key="5">
    <source>
        <dbReference type="ARBA" id="ARBA00022692"/>
    </source>
</evidence>
<evidence type="ECO:0000256" key="12">
    <source>
        <dbReference type="SAM" id="Phobius"/>
    </source>
</evidence>
<evidence type="ECO:0000256" key="1">
    <source>
        <dbReference type="ARBA" id="ARBA00004651"/>
    </source>
</evidence>
<dbReference type="SMART" id="SM00382">
    <property type="entry name" value="AAA"/>
    <property type="match status" value="2"/>
</dbReference>
<feature type="transmembrane region" description="Helical" evidence="12">
    <location>
        <begin position="414"/>
        <end position="435"/>
    </location>
</feature>
<evidence type="ECO:0000256" key="9">
    <source>
        <dbReference type="ARBA" id="ARBA00023136"/>
    </source>
</evidence>
<feature type="domain" description="ABC transporter" evidence="13">
    <location>
        <begin position="1238"/>
        <end position="1470"/>
    </location>
</feature>
<comment type="similarity">
    <text evidence="2">Belongs to the ABC transporter superfamily. ABCC family. Conjugate transporter (TC 3.A.1.208) subfamily.</text>
</comment>
<dbReference type="InterPro" id="IPR011527">
    <property type="entry name" value="ABC1_TM_dom"/>
</dbReference>
<dbReference type="InterPro" id="IPR044726">
    <property type="entry name" value="ABCC_6TM_D2"/>
</dbReference>
<feature type="region of interest" description="Disordered" evidence="11">
    <location>
        <begin position="592"/>
        <end position="621"/>
    </location>
</feature>
<dbReference type="SUPFAM" id="SSF90123">
    <property type="entry name" value="ABC transporter transmembrane region"/>
    <property type="match status" value="2"/>
</dbReference>
<evidence type="ECO:0000256" key="4">
    <source>
        <dbReference type="ARBA" id="ARBA00022475"/>
    </source>
</evidence>
<evidence type="ECO:0000256" key="7">
    <source>
        <dbReference type="ARBA" id="ARBA00022840"/>
    </source>
</evidence>
<dbReference type="Gene3D" id="1.20.1560.10">
    <property type="entry name" value="ABC transporter type 1, transmembrane domain"/>
    <property type="match status" value="2"/>
</dbReference>
<evidence type="ECO:0000256" key="8">
    <source>
        <dbReference type="ARBA" id="ARBA00022989"/>
    </source>
</evidence>
<evidence type="ECO:0000259" key="14">
    <source>
        <dbReference type="PROSITE" id="PS50929"/>
    </source>
</evidence>
<keyword evidence="6" id="KW-0547">Nucleotide-binding</keyword>
<keyword evidence="7" id="KW-0067">ATP-binding</keyword>
<reference evidence="15" key="1">
    <citation type="submission" date="2019-04" db="EMBL/GenBank/DDBJ databases">
        <authorList>
            <person name="Melise S."/>
            <person name="Noan J."/>
            <person name="Okalmin O."/>
        </authorList>
    </citation>
    <scope>NUCLEOTIDE SEQUENCE</scope>
    <source>
        <strain evidence="15">FN9</strain>
    </source>
</reference>
<feature type="domain" description="ABC transmembrane type-1" evidence="14">
    <location>
        <begin position="922"/>
        <end position="1201"/>
    </location>
</feature>
<dbReference type="GO" id="GO:0016887">
    <property type="term" value="F:ATP hydrolysis activity"/>
    <property type="evidence" value="ECO:0007669"/>
    <property type="project" value="InterPro"/>
</dbReference>
<dbReference type="PANTHER" id="PTHR24223">
    <property type="entry name" value="ATP-BINDING CASSETTE SUB-FAMILY C"/>
    <property type="match status" value="1"/>
</dbReference>
<keyword evidence="10" id="KW-0325">Glycoprotein</keyword>
<dbReference type="GO" id="GO:0140359">
    <property type="term" value="F:ABC-type transporter activity"/>
    <property type="evidence" value="ECO:0007669"/>
    <property type="project" value="InterPro"/>
</dbReference>
<dbReference type="Pfam" id="PF00005">
    <property type="entry name" value="ABC_tran"/>
    <property type="match status" value="2"/>
</dbReference>
<evidence type="ECO:0000256" key="10">
    <source>
        <dbReference type="ARBA" id="ARBA00023180"/>
    </source>
</evidence>
<feature type="transmembrane region" description="Helical" evidence="12">
    <location>
        <begin position="71"/>
        <end position="90"/>
    </location>
</feature>
<evidence type="ECO:0000256" key="3">
    <source>
        <dbReference type="ARBA" id="ARBA00022448"/>
    </source>
</evidence>
<dbReference type="FunFam" id="3.40.50.300:FF:001854">
    <property type="entry name" value="ABC multidrug transporter (Eurofung)"/>
    <property type="match status" value="1"/>
</dbReference>
<keyword evidence="8 12" id="KW-1133">Transmembrane helix</keyword>
<dbReference type="InterPro" id="IPR050173">
    <property type="entry name" value="ABC_transporter_C-like"/>
</dbReference>
<proteinExistence type="inferred from homology"/>
<feature type="transmembrane region" description="Helical" evidence="12">
    <location>
        <begin position="313"/>
        <end position="333"/>
    </location>
</feature>
<dbReference type="InterPro" id="IPR017871">
    <property type="entry name" value="ABC_transporter-like_CS"/>
</dbReference>
<dbReference type="InterPro" id="IPR056227">
    <property type="entry name" value="TMD0_ABC"/>
</dbReference>
<keyword evidence="5 12" id="KW-0812">Transmembrane</keyword>
<dbReference type="PANTHER" id="PTHR24223:SF269">
    <property type="entry name" value="ABC MULTIDRUG TRANSPORTER (EUROFUNG)-RELATED"/>
    <property type="match status" value="1"/>
</dbReference>
<dbReference type="InterPro" id="IPR036640">
    <property type="entry name" value="ABC1_TM_sf"/>
</dbReference>
<feature type="transmembrane region" description="Helical" evidence="12">
    <location>
        <begin position="1032"/>
        <end position="1052"/>
    </location>
</feature>
<name>A0A4E9EN52_GIBZA</name>
<dbReference type="Pfam" id="PF00664">
    <property type="entry name" value="ABC_membrane"/>
    <property type="match status" value="2"/>
</dbReference>
<dbReference type="PROSITE" id="PS50929">
    <property type="entry name" value="ABC_TM1F"/>
    <property type="match status" value="2"/>
</dbReference>
<keyword evidence="3" id="KW-0813">Transport</keyword>
<dbReference type="Gene3D" id="3.40.50.300">
    <property type="entry name" value="P-loop containing nucleotide triphosphate hydrolases"/>
    <property type="match status" value="2"/>
</dbReference>
<dbReference type="GO" id="GO:0005886">
    <property type="term" value="C:plasma membrane"/>
    <property type="evidence" value="ECO:0007669"/>
    <property type="project" value="UniProtKB-SubCell"/>
</dbReference>
<dbReference type="CDD" id="cd03244">
    <property type="entry name" value="ABCC_MRP_domain2"/>
    <property type="match status" value="1"/>
</dbReference>
<keyword evidence="9 12" id="KW-0472">Membrane</keyword>
<evidence type="ECO:0000256" key="2">
    <source>
        <dbReference type="ARBA" id="ARBA00009726"/>
    </source>
</evidence>
<dbReference type="InterPro" id="IPR003593">
    <property type="entry name" value="AAA+_ATPase"/>
</dbReference>
<evidence type="ECO:0000256" key="11">
    <source>
        <dbReference type="SAM" id="MobiDB-lite"/>
    </source>
</evidence>
<feature type="transmembrane region" description="Helical" evidence="12">
    <location>
        <begin position="1135"/>
        <end position="1163"/>
    </location>
</feature>
<gene>
    <name evidence="15" type="ORF">FUG_LOCUS580803</name>
</gene>
<dbReference type="CDD" id="cd18580">
    <property type="entry name" value="ABC_6TM_ABCC_D2"/>
    <property type="match status" value="1"/>
</dbReference>
<dbReference type="PROSITE" id="PS00211">
    <property type="entry name" value="ABC_TRANSPORTER_1"/>
    <property type="match status" value="2"/>
</dbReference>
<feature type="domain" description="ABC transmembrane type-1" evidence="14">
    <location>
        <begin position="280"/>
        <end position="558"/>
    </location>
</feature>
<feature type="domain" description="ABC transporter" evidence="13">
    <location>
        <begin position="628"/>
        <end position="853"/>
    </location>
</feature>
<keyword evidence="4" id="KW-1003">Cell membrane</keyword>
<comment type="subcellular location">
    <subcellularLocation>
        <location evidence="1">Cell membrane</location>
        <topology evidence="1">Multi-pass membrane protein</topology>
    </subcellularLocation>
</comment>
<dbReference type="FunFam" id="3.40.50.300:FF:000838">
    <property type="entry name" value="ABC multidrug transporter (Eurofung)"/>
    <property type="match status" value="1"/>
</dbReference>
<dbReference type="EMBL" id="CAAKMV010000207">
    <property type="protein sequence ID" value="VIO64831.1"/>
    <property type="molecule type" value="Genomic_DNA"/>
</dbReference>
<feature type="transmembrane region" description="Helical" evidence="12">
    <location>
        <begin position="39"/>
        <end position="59"/>
    </location>
</feature>
<evidence type="ECO:0000256" key="6">
    <source>
        <dbReference type="ARBA" id="ARBA00022741"/>
    </source>
</evidence>
<dbReference type="FunFam" id="1.20.1560.10:FF:000055">
    <property type="entry name" value="ABC multidrug transporter (Eurofung)"/>
    <property type="match status" value="1"/>
</dbReference>
<dbReference type="InterPro" id="IPR027417">
    <property type="entry name" value="P-loop_NTPase"/>
</dbReference>
<dbReference type="FunFam" id="1.20.1560.10:FF:000066">
    <property type="entry name" value="ABC multidrug transporter (Eurofung)"/>
    <property type="match status" value="1"/>
</dbReference>
<sequence length="1482" mass="163435">MDYFSRAVPYLALFIRSFGPYAEGCRGGFDFTLLFEESILVVPITALLLLAAPFRATYLLRKHSVKVEHSYWLYCKIIAFLVCWTQSPAVTTKASLPAAALSIVASITLLGLSYVEHVYSYRPSTVLNLFLLFSVLFDATRTRTLWLQGYNRPAAITALISTVVKILMLSAETIEKRGFLRPEYRELPSEVTSGVFSHWFFSWQLPLFRVGYSHDLEIESLFPLEKHFKSSYLQTLLQTAWAKVEIANAYLAPKKGDYDLLLVVFKTLKRPVLFIIFPRLCFIGFTFCQPFLISATLSWAEKDADSNDMNQGYGLIGAWFLVFIGLAVTTGQYQHLTVRATTMVRGQLISMLYDKASDLSITAANPTAALTLMSADIERIDSGWRTAHDVWANLIEIVIAVYLLGRQLGLACLIPVGAAIFSIVGSVIAVSFVMARQAMWLEAIERRISVTSQMLGSMKGVKMCGLSEVLGTRIQAMREEELHISGKFRRLLIWNMVLAYLAPIFAPVLSFMTYSLLAQSQGGRGNLDTNRMFTSLSLFALLQEPLASFVTSLSSFMGSVGSFVRIQAFLNTDARTDDRIIQYNGETEHSLISGVSSSEEKHPVSPIQESMMKTEPSGDSPDGNAFVIRNASFGYDRNETPTLSNIDAIIPSGKLTLVVGPVGSGKSTLMKALLGEVGIMQGSVHASNSTVAYCDQTPWHMNGTVRESIIAFSRPDERWYQKVLEACALKQDLTQLPRGDLSNIGSRGLVLSGGQSQRVSLARAVYAQKSIIILDDVFSGLDAHTENAVFNNLLGSHGILRDLNTTVIVVSSRVKRLPYADHIICLDGTGTGCVQGTFDKLNESDNYVSHSDVSSPDGARSKAPSSGPASSSAPVPESSAAALAELDMELTESKKDGAGRRSGDVAIYMYYMNAIGWIPTMVFVLAICAYIFCQSFPTIWLNWWAAANAKEPFTRLGYYLGVYAMLGALSIIFLVLSTWQMIVTMVPLSGNNFHQSLLKTVLNAPMSFFAATDAGTTINRFSQDLQLIDMDLPLSALNTFATFVLCIAEMILIAVGSYYTAIAFPFLLATLWVVQHTYLRTSRQLRFMDLEAKSPLYALFTETVTGLATLRAFGWRDALEKKHHELLDRSQRPFYLLYAVQRWLTLVLDMIVTIIAVLVVVLVTQLRGKLPAGLIGVALVNIIQFSQHLKLLMTFWTTLETHIGAISRIKSFTSDTASEHEPQEKEQPPSVWPSKGTILFDQVSAGYKESEDVLKNISLNIEAGQKVGICGRTGSGKSSMVSCLFRMIDLHSGRIIVDGLDISTIPREEIRTRLVGVPQDAFLIDGSSVRLNADPAGGLTDAAIEGALRAVELWDIVTDNGGLDTSIEELHLSHGQRQLFCIGRAILRPSPIVVLDEATSSVDSRVDELVQRLVRERFSNRTVISIVHKLQSALDDFDMVVVLDAGKLQEIGHPQELLAKGPDASTFASMYQSVATEKKENK</sequence>
<feature type="transmembrane region" description="Helical" evidence="12">
    <location>
        <begin position="272"/>
        <end position="293"/>
    </location>
</feature>
<feature type="transmembrane region" description="Helical" evidence="12">
    <location>
        <begin position="390"/>
        <end position="408"/>
    </location>
</feature>
<accession>A0A4E9EN52</accession>
<dbReference type="PROSITE" id="PS50893">
    <property type="entry name" value="ABC_TRANSPORTER_2"/>
    <property type="match status" value="2"/>
</dbReference>
<organism evidence="15">
    <name type="scientific">Gibberella zeae</name>
    <name type="common">Wheat head blight fungus</name>
    <name type="synonym">Fusarium graminearum</name>
    <dbReference type="NCBI Taxonomy" id="5518"/>
    <lineage>
        <taxon>Eukaryota</taxon>
        <taxon>Fungi</taxon>
        <taxon>Dikarya</taxon>
        <taxon>Ascomycota</taxon>
        <taxon>Pezizomycotina</taxon>
        <taxon>Sordariomycetes</taxon>
        <taxon>Hypocreomycetidae</taxon>
        <taxon>Hypocreales</taxon>
        <taxon>Nectriaceae</taxon>
        <taxon>Fusarium</taxon>
    </lineage>
</organism>
<dbReference type="Pfam" id="PF24357">
    <property type="entry name" value="TMD0_ABC"/>
    <property type="match status" value="1"/>
</dbReference>
<dbReference type="CDD" id="cd03250">
    <property type="entry name" value="ABCC_MRP_domain1"/>
    <property type="match status" value="1"/>
</dbReference>
<dbReference type="InterPro" id="IPR044746">
    <property type="entry name" value="ABCC_6TM_D1"/>
</dbReference>
<protein>
    <submittedName>
        <fullName evidence="15">Uncharacterized protein</fullName>
    </submittedName>
</protein>
<evidence type="ECO:0000259" key="13">
    <source>
        <dbReference type="PROSITE" id="PS50893"/>
    </source>
</evidence>
<feature type="transmembrane region" description="Helical" evidence="12">
    <location>
        <begin position="492"/>
        <end position="516"/>
    </location>
</feature>
<dbReference type="SUPFAM" id="SSF52540">
    <property type="entry name" value="P-loop containing nucleoside triphosphate hydrolases"/>
    <property type="match status" value="2"/>
</dbReference>